<comment type="subcellular location">
    <subcellularLocation>
        <location evidence="1">Nucleus</location>
    </subcellularLocation>
</comment>
<comment type="caution">
    <text evidence="9">The sequence shown here is derived from an EMBL/GenBank/DDBJ whole genome shotgun (WGS) entry which is preliminary data.</text>
</comment>
<evidence type="ECO:0000256" key="1">
    <source>
        <dbReference type="ARBA" id="ARBA00004123"/>
    </source>
</evidence>
<accession>A0A9W7LL54</accession>
<dbReference type="GO" id="GO:0005634">
    <property type="term" value="C:nucleus"/>
    <property type="evidence" value="ECO:0007669"/>
    <property type="project" value="UniProtKB-SubCell"/>
</dbReference>
<evidence type="ECO:0000256" key="7">
    <source>
        <dbReference type="SAM" id="MobiDB-lite"/>
    </source>
</evidence>
<keyword evidence="3 6" id="KW-0694">RNA-binding</keyword>
<dbReference type="PROSITE" id="PS50102">
    <property type="entry name" value="RRM"/>
    <property type="match status" value="1"/>
</dbReference>
<dbReference type="SUPFAM" id="SSF54928">
    <property type="entry name" value="RNA-binding domain, RBD"/>
    <property type="match status" value="1"/>
</dbReference>
<dbReference type="CDD" id="cd00590">
    <property type="entry name" value="RRM_SF"/>
    <property type="match status" value="1"/>
</dbReference>
<dbReference type="Pfam" id="PF00076">
    <property type="entry name" value="RRM_1"/>
    <property type="match status" value="1"/>
</dbReference>
<dbReference type="InterPro" id="IPR012677">
    <property type="entry name" value="Nucleotide-bd_a/b_plait_sf"/>
</dbReference>
<evidence type="ECO:0000256" key="6">
    <source>
        <dbReference type="PROSITE-ProRule" id="PRU00176"/>
    </source>
</evidence>
<sequence length="600" mass="67213">MEQQGGDRESASKRREHGFNRPHGGCEWKVFVDNLSKRVSRGALWELFNHYGKVKRVFIPSTLNKPKYKNRNFAFVSMTSEKDMLEVIRVFHNTMIDGIRVMVSVAKFPSPTRFEQYSKMGKDRTGEDSRTIRRHGISKTQGKSYKEALLSKSARTAEVEKNVSMGYSSDDSDDKGGGSLNFFIPEEIPVWIKASAVGVLKDNFDREFVQKALESDGIQVKLVVWGCMKNSVLISFESTSVKESVWKEKKEELAFWFDYLDNSIFINEIPMTLVSVSIRGVPLLCWSDEFFSKLANRWGRLVSIHESTREKSDLSVARLVIRSPSQFDIPSSIKIVVSGREFSLGIKTGEFFSFSGENDRADDQCWQFADEWPEESLGGGVPQRPGSHSGQNMAFQDPTCSLEQRYNNGMGFPEVDPHTVNLEDREAVKEVHANETENMCGIIPSGDKGDKVPLSVPVASELDPVQMSPIIGFTNNEGQWAAPNLNGPQSQSGLGCQNNDILQEYVSDSLELGIDVPRCDFRGGVSMVDGDNLPVASRGVLSGDNSFVGTNRNVTVNSHPLCVSISFKENPSFLNAAYRRNLRRKIRDSIENFEKERSIG</sequence>
<keyword evidence="2" id="KW-0507">mRNA processing</keyword>
<dbReference type="EMBL" id="BSYR01000006">
    <property type="protein sequence ID" value="GMI68061.1"/>
    <property type="molecule type" value="Genomic_DNA"/>
</dbReference>
<keyword evidence="5" id="KW-0539">Nucleus</keyword>
<dbReference type="Proteomes" id="UP001165190">
    <property type="component" value="Unassembled WGS sequence"/>
</dbReference>
<dbReference type="PANTHER" id="PTHR48028:SF4">
    <property type="entry name" value="SC35-LIKE SPLICING FACTOR"/>
    <property type="match status" value="1"/>
</dbReference>
<evidence type="ECO:0000256" key="5">
    <source>
        <dbReference type="ARBA" id="ARBA00023242"/>
    </source>
</evidence>
<feature type="compositionally biased region" description="Basic and acidic residues" evidence="7">
    <location>
        <begin position="1"/>
        <end position="19"/>
    </location>
</feature>
<keyword evidence="10" id="KW-1185">Reference proteome</keyword>
<gene>
    <name evidence="9" type="ORF">HRI_000475400</name>
</gene>
<dbReference type="SMART" id="SM00360">
    <property type="entry name" value="RRM"/>
    <property type="match status" value="1"/>
</dbReference>
<evidence type="ECO:0000256" key="4">
    <source>
        <dbReference type="ARBA" id="ARBA00023187"/>
    </source>
</evidence>
<feature type="domain" description="RRM" evidence="8">
    <location>
        <begin position="28"/>
        <end position="108"/>
    </location>
</feature>
<keyword evidence="4" id="KW-0508">mRNA splicing</keyword>
<dbReference type="InterPro" id="IPR000504">
    <property type="entry name" value="RRM_dom"/>
</dbReference>
<evidence type="ECO:0000256" key="3">
    <source>
        <dbReference type="ARBA" id="ARBA00022884"/>
    </source>
</evidence>
<evidence type="ECO:0000313" key="9">
    <source>
        <dbReference type="EMBL" id="GMI68061.1"/>
    </source>
</evidence>
<protein>
    <recommendedName>
        <fullName evidence="8">RRM domain-containing protein</fullName>
    </recommendedName>
</protein>
<reference evidence="9" key="1">
    <citation type="submission" date="2023-05" db="EMBL/GenBank/DDBJ databases">
        <title>Genome and transcriptome analyses reveal genes involved in the formation of fine ridges on petal epidermal cells in Hibiscus trionum.</title>
        <authorList>
            <person name="Koshimizu S."/>
            <person name="Masuda S."/>
            <person name="Ishii T."/>
            <person name="Shirasu K."/>
            <person name="Hoshino A."/>
            <person name="Arita M."/>
        </authorList>
    </citation>
    <scope>NUCLEOTIDE SEQUENCE</scope>
    <source>
        <strain evidence="9">Hamamatsu line</strain>
    </source>
</reference>
<dbReference type="InterPro" id="IPR051106">
    <property type="entry name" value="RNA-bind/splicing_reg"/>
</dbReference>
<dbReference type="AlphaFoldDB" id="A0A9W7LL54"/>
<dbReference type="GO" id="GO:0008380">
    <property type="term" value="P:RNA splicing"/>
    <property type="evidence" value="ECO:0007669"/>
    <property type="project" value="UniProtKB-KW"/>
</dbReference>
<dbReference type="GO" id="GO:0006397">
    <property type="term" value="P:mRNA processing"/>
    <property type="evidence" value="ECO:0007669"/>
    <property type="project" value="UniProtKB-KW"/>
</dbReference>
<dbReference type="PANTHER" id="PTHR48028">
    <property type="entry name" value="GLYCINE-RICH RNA-BINDING PROTEIN RZ1A"/>
    <property type="match status" value="1"/>
</dbReference>
<name>A0A9W7LL54_HIBTR</name>
<evidence type="ECO:0000259" key="8">
    <source>
        <dbReference type="PROSITE" id="PS50102"/>
    </source>
</evidence>
<proteinExistence type="predicted"/>
<evidence type="ECO:0000256" key="2">
    <source>
        <dbReference type="ARBA" id="ARBA00022664"/>
    </source>
</evidence>
<dbReference type="OrthoDB" id="999103at2759"/>
<organism evidence="9 10">
    <name type="scientific">Hibiscus trionum</name>
    <name type="common">Flower of an hour</name>
    <dbReference type="NCBI Taxonomy" id="183268"/>
    <lineage>
        <taxon>Eukaryota</taxon>
        <taxon>Viridiplantae</taxon>
        <taxon>Streptophyta</taxon>
        <taxon>Embryophyta</taxon>
        <taxon>Tracheophyta</taxon>
        <taxon>Spermatophyta</taxon>
        <taxon>Magnoliopsida</taxon>
        <taxon>eudicotyledons</taxon>
        <taxon>Gunneridae</taxon>
        <taxon>Pentapetalae</taxon>
        <taxon>rosids</taxon>
        <taxon>malvids</taxon>
        <taxon>Malvales</taxon>
        <taxon>Malvaceae</taxon>
        <taxon>Malvoideae</taxon>
        <taxon>Hibiscus</taxon>
    </lineage>
</organism>
<dbReference type="GO" id="GO:0003723">
    <property type="term" value="F:RNA binding"/>
    <property type="evidence" value="ECO:0007669"/>
    <property type="project" value="UniProtKB-UniRule"/>
</dbReference>
<dbReference type="Gene3D" id="3.30.70.330">
    <property type="match status" value="1"/>
</dbReference>
<evidence type="ECO:0000313" key="10">
    <source>
        <dbReference type="Proteomes" id="UP001165190"/>
    </source>
</evidence>
<dbReference type="InterPro" id="IPR035979">
    <property type="entry name" value="RBD_domain_sf"/>
</dbReference>
<feature type="region of interest" description="Disordered" evidence="7">
    <location>
        <begin position="1"/>
        <end position="20"/>
    </location>
</feature>